<organism evidence="1 2">
    <name type="scientific">Rosa chinensis</name>
    <name type="common">China rose</name>
    <dbReference type="NCBI Taxonomy" id="74649"/>
    <lineage>
        <taxon>Eukaryota</taxon>
        <taxon>Viridiplantae</taxon>
        <taxon>Streptophyta</taxon>
        <taxon>Embryophyta</taxon>
        <taxon>Tracheophyta</taxon>
        <taxon>Spermatophyta</taxon>
        <taxon>Magnoliopsida</taxon>
        <taxon>eudicotyledons</taxon>
        <taxon>Gunneridae</taxon>
        <taxon>Pentapetalae</taxon>
        <taxon>rosids</taxon>
        <taxon>fabids</taxon>
        <taxon>Rosales</taxon>
        <taxon>Rosaceae</taxon>
        <taxon>Rosoideae</taxon>
        <taxon>Rosoideae incertae sedis</taxon>
        <taxon>Rosa</taxon>
    </lineage>
</organism>
<dbReference type="AlphaFoldDB" id="A0A2P6PYP5"/>
<evidence type="ECO:0000313" key="2">
    <source>
        <dbReference type="Proteomes" id="UP000238479"/>
    </source>
</evidence>
<sequence>MKVAGTQSTHEDTLDISSTLQLEQQKPFKWRKQKPLTETEILLKQIVIQSQLFLNTAEALFRLEIPFGILHASSSDYNHEYNYITHPEDIKLTLDCSYEIMKRKGKRQELAVHPKFVKVSISFTQVQSLDELVKQLSKDIDKLKLYGKNGKLECGAEEYVPRMLEFDVNNREPELSCMWDLGWDVTVFGFVEVDEVVRDLERGVLGRLVDELTRDLFHM</sequence>
<reference evidence="1 2" key="1">
    <citation type="journal article" date="2018" name="Nat. Genet.">
        <title>The Rosa genome provides new insights in the design of modern roses.</title>
        <authorList>
            <person name="Bendahmane M."/>
        </authorList>
    </citation>
    <scope>NUCLEOTIDE SEQUENCE [LARGE SCALE GENOMIC DNA]</scope>
    <source>
        <strain evidence="2">cv. Old Blush</strain>
    </source>
</reference>
<dbReference type="STRING" id="74649.A0A2P6PYP5"/>
<name>A0A2P6PYP5_ROSCH</name>
<comment type="caution">
    <text evidence="1">The sequence shown here is derived from an EMBL/GenBank/DDBJ whole genome shotgun (WGS) entry which is preliminary data.</text>
</comment>
<dbReference type="EMBL" id="PDCK01000044">
    <property type="protein sequence ID" value="PRQ27026.1"/>
    <property type="molecule type" value="Genomic_DNA"/>
</dbReference>
<proteinExistence type="predicted"/>
<keyword evidence="2" id="KW-1185">Reference proteome</keyword>
<evidence type="ECO:0000313" key="1">
    <source>
        <dbReference type="EMBL" id="PRQ27026.1"/>
    </source>
</evidence>
<dbReference type="Proteomes" id="UP000238479">
    <property type="component" value="Chromosome 6"/>
</dbReference>
<dbReference type="Gramene" id="PRQ27026">
    <property type="protein sequence ID" value="PRQ27026"/>
    <property type="gene ID" value="RchiOBHm_Chr6g0300941"/>
</dbReference>
<protein>
    <submittedName>
        <fullName evidence="1">Uncharacterized protein</fullName>
    </submittedName>
</protein>
<dbReference type="PANTHER" id="PTHR34282:SF1">
    <property type="entry name" value="DUF3741 DOMAIN-CONTAINING PROTEIN"/>
    <property type="match status" value="1"/>
</dbReference>
<gene>
    <name evidence="1" type="ORF">RchiOBHm_Chr6g0300941</name>
</gene>
<dbReference type="PANTHER" id="PTHR34282">
    <property type="entry name" value="OS01G0228800 PROTEIN-RELATED"/>
    <property type="match status" value="1"/>
</dbReference>
<accession>A0A2P6PYP5</accession>